<protein>
    <submittedName>
        <fullName evidence="1">Uncharacterized protein</fullName>
    </submittedName>
</protein>
<comment type="caution">
    <text evidence="1">The sequence shown here is derived from an EMBL/GenBank/DDBJ whole genome shotgun (WGS) entry which is preliminary data.</text>
</comment>
<name>A0ACC2TNZ6_9FUNG</name>
<dbReference type="EMBL" id="QTSX02002301">
    <property type="protein sequence ID" value="KAJ9076280.1"/>
    <property type="molecule type" value="Genomic_DNA"/>
</dbReference>
<organism evidence="1 2">
    <name type="scientific">Entomophthora muscae</name>
    <dbReference type="NCBI Taxonomy" id="34485"/>
    <lineage>
        <taxon>Eukaryota</taxon>
        <taxon>Fungi</taxon>
        <taxon>Fungi incertae sedis</taxon>
        <taxon>Zoopagomycota</taxon>
        <taxon>Entomophthoromycotina</taxon>
        <taxon>Entomophthoromycetes</taxon>
        <taxon>Entomophthorales</taxon>
        <taxon>Entomophthoraceae</taxon>
        <taxon>Entomophthora</taxon>
    </lineage>
</organism>
<gene>
    <name evidence="1" type="ORF">DSO57_1027777</name>
</gene>
<dbReference type="Proteomes" id="UP001165960">
    <property type="component" value="Unassembled WGS sequence"/>
</dbReference>
<keyword evidence="2" id="KW-1185">Reference proteome</keyword>
<sequence length="489" mass="56369">MYGMISTFYIAAVAVLVLAYKLYLLFSVPEELKDVPAIPIGATMASMLRGESFDVRFERLIRPALAKTGMARTWNQGRWDLAVGDIQQTKEILSKSDTFLKQRDNDESLKTMLTNKILGLTNIAMSDGDEWRRHRRIANPAFKKTWSTDMFAGCTQKLINLINQADGAPLQIQDLFQRLTLDVLGKGLFSFDFEAIAKGNENHYLRLYKDVMKAMFNPIYFVLPFLEKWVPSRQKSHQQSQEFRDFLRNIIRTRKGELTDSHDDLLSLMTRASVEEKEFVLSEDEVINDLSLFFLAGHDTTANTLTTIFYYLSKHQDIQEKARQEVNRVLNGEKRIPTADELKQLHYINSIIKESMRIVSTVPQLQRYCLKSQTLSNGFVIPKETFILLELWKIHHDEKLYPDPYSFNPERFKDSHLVQDNQWMAFGHGTRMCLGKNFSLMEQRVVISMMLQTFTFSLGPEIAKLKNPKICSSGLLHPVNVDIVFTPIA</sequence>
<accession>A0ACC2TNZ6</accession>
<reference evidence="1" key="1">
    <citation type="submission" date="2022-04" db="EMBL/GenBank/DDBJ databases">
        <title>Genome of the entomopathogenic fungus Entomophthora muscae.</title>
        <authorList>
            <person name="Elya C."/>
            <person name="Lovett B.R."/>
            <person name="Lee E."/>
            <person name="Macias A.M."/>
            <person name="Hajek A.E."/>
            <person name="De Bivort B.L."/>
            <person name="Kasson M.T."/>
            <person name="De Fine Licht H.H."/>
            <person name="Stajich J.E."/>
        </authorList>
    </citation>
    <scope>NUCLEOTIDE SEQUENCE</scope>
    <source>
        <strain evidence="1">Berkeley</strain>
    </source>
</reference>
<proteinExistence type="predicted"/>
<evidence type="ECO:0000313" key="2">
    <source>
        <dbReference type="Proteomes" id="UP001165960"/>
    </source>
</evidence>
<evidence type="ECO:0000313" key="1">
    <source>
        <dbReference type="EMBL" id="KAJ9076280.1"/>
    </source>
</evidence>